<reference evidence="1 2" key="1">
    <citation type="submission" date="2019-05" db="EMBL/GenBank/DDBJ databases">
        <title>Another draft genome of Portunus trituberculatus and its Hox gene families provides insights of decapod evolution.</title>
        <authorList>
            <person name="Jeong J.-H."/>
            <person name="Song I."/>
            <person name="Kim S."/>
            <person name="Choi T."/>
            <person name="Kim D."/>
            <person name="Ryu S."/>
            <person name="Kim W."/>
        </authorList>
    </citation>
    <scope>NUCLEOTIDE SEQUENCE [LARGE SCALE GENOMIC DNA]</scope>
    <source>
        <tissue evidence="1">Muscle</tissue>
    </source>
</reference>
<sequence>MNLDSFSSKEVSNSPCLEAWLRACCGLTLCLTTTTTTTASPVATAVQTVRTGKSCALVVVSEGREVQGGRWQDLVRGRYGKSNTTPPVGLLARGW</sequence>
<dbReference type="AlphaFoldDB" id="A0A5B7GXF9"/>
<protein>
    <submittedName>
        <fullName evidence="1">Uncharacterized protein</fullName>
    </submittedName>
</protein>
<evidence type="ECO:0000313" key="1">
    <source>
        <dbReference type="EMBL" id="MPC64700.1"/>
    </source>
</evidence>
<keyword evidence="2" id="KW-1185">Reference proteome</keyword>
<gene>
    <name evidence="1" type="ORF">E2C01_058820</name>
</gene>
<accession>A0A5B7GXF9</accession>
<comment type="caution">
    <text evidence="1">The sequence shown here is derived from an EMBL/GenBank/DDBJ whole genome shotgun (WGS) entry which is preliminary data.</text>
</comment>
<evidence type="ECO:0000313" key="2">
    <source>
        <dbReference type="Proteomes" id="UP000324222"/>
    </source>
</evidence>
<dbReference type="EMBL" id="VSRR010022454">
    <property type="protein sequence ID" value="MPC64700.1"/>
    <property type="molecule type" value="Genomic_DNA"/>
</dbReference>
<proteinExistence type="predicted"/>
<name>A0A5B7GXF9_PORTR</name>
<dbReference type="Proteomes" id="UP000324222">
    <property type="component" value="Unassembled WGS sequence"/>
</dbReference>
<organism evidence="1 2">
    <name type="scientific">Portunus trituberculatus</name>
    <name type="common">Swimming crab</name>
    <name type="synonym">Neptunus trituberculatus</name>
    <dbReference type="NCBI Taxonomy" id="210409"/>
    <lineage>
        <taxon>Eukaryota</taxon>
        <taxon>Metazoa</taxon>
        <taxon>Ecdysozoa</taxon>
        <taxon>Arthropoda</taxon>
        <taxon>Crustacea</taxon>
        <taxon>Multicrustacea</taxon>
        <taxon>Malacostraca</taxon>
        <taxon>Eumalacostraca</taxon>
        <taxon>Eucarida</taxon>
        <taxon>Decapoda</taxon>
        <taxon>Pleocyemata</taxon>
        <taxon>Brachyura</taxon>
        <taxon>Eubrachyura</taxon>
        <taxon>Portunoidea</taxon>
        <taxon>Portunidae</taxon>
        <taxon>Portuninae</taxon>
        <taxon>Portunus</taxon>
    </lineage>
</organism>